<keyword evidence="5" id="KW-0833">Ubl conjugation pathway</keyword>
<dbReference type="Pfam" id="PF01398">
    <property type="entry name" value="JAB"/>
    <property type="match status" value="1"/>
</dbReference>
<dbReference type="SUPFAM" id="SSF102712">
    <property type="entry name" value="JAB1/MPN domain"/>
    <property type="match status" value="1"/>
</dbReference>
<dbReference type="GO" id="GO:0140492">
    <property type="term" value="F:metal-dependent deubiquitinase activity"/>
    <property type="evidence" value="ECO:0007669"/>
    <property type="project" value="InterPro"/>
</dbReference>
<comment type="similarity">
    <text evidence="2">Belongs to the peptidase M67C family.</text>
</comment>
<feature type="domain" description="MPN" evidence="10">
    <location>
        <begin position="350"/>
        <end position="479"/>
    </location>
</feature>
<dbReference type="FunFam" id="3.40.140.10:FF:000033">
    <property type="entry name" value="AMSH-like protease sst2"/>
    <property type="match status" value="1"/>
</dbReference>
<keyword evidence="7" id="KW-0862">Zinc</keyword>
<evidence type="ECO:0000313" key="12">
    <source>
        <dbReference type="Proteomes" id="UP001324427"/>
    </source>
</evidence>
<comment type="caution">
    <text evidence="11">The sequence shown here is derived from an EMBL/GenBank/DDBJ whole genome shotgun (WGS) entry which is preliminary data.</text>
</comment>
<gene>
    <name evidence="11" type="ORF">LTR36_007670</name>
</gene>
<dbReference type="GO" id="GO:0005768">
    <property type="term" value="C:endosome"/>
    <property type="evidence" value="ECO:0007669"/>
    <property type="project" value="TreeGrafter"/>
</dbReference>
<dbReference type="Pfam" id="PF08969">
    <property type="entry name" value="USP8_dimer"/>
    <property type="match status" value="1"/>
</dbReference>
<dbReference type="Gene3D" id="3.40.140.10">
    <property type="entry name" value="Cytidine Deaminase, domain 2"/>
    <property type="match status" value="1"/>
</dbReference>
<dbReference type="InterPro" id="IPR037518">
    <property type="entry name" value="MPN"/>
</dbReference>
<dbReference type="Proteomes" id="UP001324427">
    <property type="component" value="Unassembled WGS sequence"/>
</dbReference>
<dbReference type="InterPro" id="IPR000555">
    <property type="entry name" value="JAMM/MPN+_dom"/>
</dbReference>
<dbReference type="AlphaFoldDB" id="A0AAV9JVU9"/>
<feature type="compositionally biased region" description="Basic and acidic residues" evidence="9">
    <location>
        <begin position="171"/>
        <end position="186"/>
    </location>
</feature>
<sequence length="527" mass="59009">MTRPLSVQEIVAQAQDFEFSTNRPIQQWIRAGKMLLTEAAICEQDGNLQMAYLYTYRHAQLVLDRLPQHPDYKDPRFRDELAQARKALQRNLQKLELWKPRITQEHECYVNATGRRNAERQRMLQGREEAGRRQSVDSQSRRRSTASDDEMLDGDSQTLRANEHSQLAVDLAHREIRRRDATRQSTREAGISPGTVASRRRGIVVGPADLTETANERSHNEGVWETGKLLHRQDSRQAPRSQRGANRDAAAQAFHYPTVPSKKSTIDWKMPAMQPSYARSPAGPPPTLPVKQKHDSFTPAIPPKPLVSAIPSPPTASLSPLPAHEQQAAPPKYTFKPTAFTESGAPLRTVMLPPDLRTSFLNLAHPNTLRNFETCGILCGTLISNALFINHLIIPDQTSTSDTCDTTEEGDNALFDYCDSHELLVCGWIHTHPTQSCFLSSRDLHTSSGYQVMLPEAIAIVCAPRQKPDWGIFRLTDPPGLGAVLDCHQKGLFHPHAEQNLYTDALRPGHVVEGPGLRFQVVDLRLA</sequence>
<keyword evidence="6" id="KW-0378">Hydrolase</keyword>
<dbReference type="InterPro" id="IPR015063">
    <property type="entry name" value="USP8_dimer"/>
</dbReference>
<evidence type="ECO:0000256" key="2">
    <source>
        <dbReference type="ARBA" id="ARBA00010981"/>
    </source>
</evidence>
<dbReference type="SMART" id="SM00232">
    <property type="entry name" value="JAB_MPN"/>
    <property type="match status" value="1"/>
</dbReference>
<keyword evidence="4" id="KW-0479">Metal-binding</keyword>
<accession>A0AAV9JVU9</accession>
<feature type="region of interest" description="Disordered" evidence="9">
    <location>
        <begin position="122"/>
        <end position="199"/>
    </location>
</feature>
<dbReference type="PANTHER" id="PTHR12947">
    <property type="entry name" value="AMSH-LIKE PROTEASE"/>
    <property type="match status" value="1"/>
</dbReference>
<evidence type="ECO:0000256" key="4">
    <source>
        <dbReference type="ARBA" id="ARBA00022723"/>
    </source>
</evidence>
<evidence type="ECO:0000256" key="3">
    <source>
        <dbReference type="ARBA" id="ARBA00022670"/>
    </source>
</evidence>
<dbReference type="GO" id="GO:0016020">
    <property type="term" value="C:membrane"/>
    <property type="evidence" value="ECO:0007669"/>
    <property type="project" value="TreeGrafter"/>
</dbReference>
<name>A0AAV9JVU9_9PEZI</name>
<organism evidence="11 12">
    <name type="scientific">Oleoguttula mirabilis</name>
    <dbReference type="NCBI Taxonomy" id="1507867"/>
    <lineage>
        <taxon>Eukaryota</taxon>
        <taxon>Fungi</taxon>
        <taxon>Dikarya</taxon>
        <taxon>Ascomycota</taxon>
        <taxon>Pezizomycotina</taxon>
        <taxon>Dothideomycetes</taxon>
        <taxon>Dothideomycetidae</taxon>
        <taxon>Mycosphaerellales</taxon>
        <taxon>Teratosphaeriaceae</taxon>
        <taxon>Oleoguttula</taxon>
    </lineage>
</organism>
<evidence type="ECO:0000256" key="1">
    <source>
        <dbReference type="ARBA" id="ARBA00001947"/>
    </source>
</evidence>
<reference evidence="11 12" key="1">
    <citation type="submission" date="2021-11" db="EMBL/GenBank/DDBJ databases">
        <title>Black yeast isolated from Biological Soil Crust.</title>
        <authorList>
            <person name="Kurbessoian T."/>
        </authorList>
    </citation>
    <scope>NUCLEOTIDE SEQUENCE [LARGE SCALE GENOMIC DNA]</scope>
    <source>
        <strain evidence="11 12">CCFEE 5522</strain>
    </source>
</reference>
<comment type="cofactor">
    <cofactor evidence="1">
        <name>Zn(2+)</name>
        <dbReference type="ChEBI" id="CHEBI:29105"/>
    </cofactor>
</comment>
<evidence type="ECO:0000313" key="11">
    <source>
        <dbReference type="EMBL" id="KAK4549212.1"/>
    </source>
</evidence>
<dbReference type="CDD" id="cd08066">
    <property type="entry name" value="MPN_AMSH_like"/>
    <property type="match status" value="1"/>
</dbReference>
<evidence type="ECO:0000256" key="9">
    <source>
        <dbReference type="SAM" id="MobiDB-lite"/>
    </source>
</evidence>
<dbReference type="PANTHER" id="PTHR12947:SF13">
    <property type="entry name" value="FI19924P1"/>
    <property type="match status" value="1"/>
</dbReference>
<evidence type="ECO:0000256" key="8">
    <source>
        <dbReference type="ARBA" id="ARBA00023049"/>
    </source>
</evidence>
<dbReference type="InterPro" id="IPR044098">
    <property type="entry name" value="STAMBP/STALP-like_MPN"/>
</dbReference>
<keyword evidence="8" id="KW-0482">Metalloprotease</keyword>
<feature type="region of interest" description="Disordered" evidence="9">
    <location>
        <begin position="214"/>
        <end position="249"/>
    </location>
</feature>
<evidence type="ECO:0000259" key="10">
    <source>
        <dbReference type="PROSITE" id="PS50249"/>
    </source>
</evidence>
<dbReference type="GO" id="GO:0061578">
    <property type="term" value="F:K63-linked deubiquitinase activity"/>
    <property type="evidence" value="ECO:0007669"/>
    <property type="project" value="InterPro"/>
</dbReference>
<evidence type="ECO:0000256" key="7">
    <source>
        <dbReference type="ARBA" id="ARBA00022833"/>
    </source>
</evidence>
<evidence type="ECO:0000256" key="5">
    <source>
        <dbReference type="ARBA" id="ARBA00022786"/>
    </source>
</evidence>
<feature type="region of interest" description="Disordered" evidence="9">
    <location>
        <begin position="305"/>
        <end position="328"/>
    </location>
</feature>
<keyword evidence="3" id="KW-0645">Protease</keyword>
<evidence type="ECO:0000256" key="6">
    <source>
        <dbReference type="ARBA" id="ARBA00022801"/>
    </source>
</evidence>
<proteinExistence type="inferred from homology"/>
<feature type="compositionally biased region" description="Basic and acidic residues" evidence="9">
    <location>
        <begin position="122"/>
        <end position="135"/>
    </location>
</feature>
<keyword evidence="12" id="KW-1185">Reference proteome</keyword>
<dbReference type="GO" id="GO:0006508">
    <property type="term" value="P:proteolysis"/>
    <property type="evidence" value="ECO:0007669"/>
    <property type="project" value="UniProtKB-KW"/>
</dbReference>
<dbReference type="EMBL" id="JAVFHQ010000005">
    <property type="protein sequence ID" value="KAK4549212.1"/>
    <property type="molecule type" value="Genomic_DNA"/>
</dbReference>
<dbReference type="GO" id="GO:0070536">
    <property type="term" value="P:protein K63-linked deubiquitination"/>
    <property type="evidence" value="ECO:0007669"/>
    <property type="project" value="InterPro"/>
</dbReference>
<dbReference type="GO" id="GO:0046872">
    <property type="term" value="F:metal ion binding"/>
    <property type="evidence" value="ECO:0007669"/>
    <property type="project" value="UniProtKB-KW"/>
</dbReference>
<dbReference type="PROSITE" id="PS50249">
    <property type="entry name" value="MPN"/>
    <property type="match status" value="1"/>
</dbReference>
<protein>
    <recommendedName>
        <fullName evidence="10">MPN domain-containing protein</fullName>
    </recommendedName>
</protein>
<dbReference type="Gene3D" id="1.20.58.80">
    <property type="entry name" value="Phosphotransferase system, lactose/cellobiose-type IIA subunit"/>
    <property type="match status" value="1"/>
</dbReference>